<keyword evidence="2" id="KW-1185">Reference proteome</keyword>
<sequence length="108" mass="12332">MARQKRNAIKKLQDESEQWFIGTEQIFPCLYNYFMELFKVGLRLSETPILNSISHRVSKVDNELLLGTIDGEDIYASLKQMGPRKTPGADGLSAYFSEVLENYGSRSH</sequence>
<name>A0AAV2CM59_9ROSI</name>
<organism evidence="1 2">
    <name type="scientific">Linum trigynum</name>
    <dbReference type="NCBI Taxonomy" id="586398"/>
    <lineage>
        <taxon>Eukaryota</taxon>
        <taxon>Viridiplantae</taxon>
        <taxon>Streptophyta</taxon>
        <taxon>Embryophyta</taxon>
        <taxon>Tracheophyta</taxon>
        <taxon>Spermatophyta</taxon>
        <taxon>Magnoliopsida</taxon>
        <taxon>eudicotyledons</taxon>
        <taxon>Gunneridae</taxon>
        <taxon>Pentapetalae</taxon>
        <taxon>rosids</taxon>
        <taxon>fabids</taxon>
        <taxon>Malpighiales</taxon>
        <taxon>Linaceae</taxon>
        <taxon>Linum</taxon>
    </lineage>
</organism>
<evidence type="ECO:0008006" key="3">
    <source>
        <dbReference type="Google" id="ProtNLM"/>
    </source>
</evidence>
<evidence type="ECO:0000313" key="2">
    <source>
        <dbReference type="Proteomes" id="UP001497516"/>
    </source>
</evidence>
<evidence type="ECO:0000313" key="1">
    <source>
        <dbReference type="EMBL" id="CAL1357126.1"/>
    </source>
</evidence>
<dbReference type="Proteomes" id="UP001497516">
    <property type="component" value="Chromosome 1"/>
</dbReference>
<dbReference type="EMBL" id="OZ034813">
    <property type="protein sequence ID" value="CAL1357126.1"/>
    <property type="molecule type" value="Genomic_DNA"/>
</dbReference>
<reference evidence="1 2" key="1">
    <citation type="submission" date="2024-04" db="EMBL/GenBank/DDBJ databases">
        <authorList>
            <person name="Fracassetti M."/>
        </authorList>
    </citation>
    <scope>NUCLEOTIDE SEQUENCE [LARGE SCALE GENOMIC DNA]</scope>
</reference>
<dbReference type="AlphaFoldDB" id="A0AAV2CM59"/>
<gene>
    <name evidence="1" type="ORF">LTRI10_LOCUS4781</name>
</gene>
<protein>
    <recommendedName>
        <fullName evidence="3">Reverse transcriptase</fullName>
    </recommendedName>
</protein>
<proteinExistence type="predicted"/>
<accession>A0AAV2CM59</accession>